<name>A0A5B8RDT8_9ZZZZ</name>
<evidence type="ECO:0000313" key="10">
    <source>
        <dbReference type="EMBL" id="QEA06761.1"/>
    </source>
</evidence>
<evidence type="ECO:0000256" key="5">
    <source>
        <dbReference type="ARBA" id="ARBA00022692"/>
    </source>
</evidence>
<sequence>MGFASISTDLYLPAMPAIADALGAGDGTIELTVSGYLVGFSLTQLIWGPVSDRFGRRVPVAIGLILFVIGSAGCALSDSAAIMIAWRVVQAIGACASVALSRAMVRDLYDGNRAAQMMSTLMTIMAIAPLLGPLVGAQIAAFAGWRAIFWTLVGIGAIALLLLLTLPETHAPKHRSRETFAQALRRYGELIRHRHLLGYVGVGGCFYGGMFAYIAGTPFAYIDYYGVPDRLYGFLFGAGVIGIMTTNLVNARLVRYFGVNRMLLAGSLAAFGCAAVTGVNATTGWGGLWGIAVPLFAFVSTTGFIIANAMAGALEDFPRRAGAVSALVGATQYGSGVVGSALVGLLADGTPQPLGLVVAMAATGTLVSSGYVVLIHRRAR</sequence>
<feature type="transmembrane region" description="Helical" evidence="8">
    <location>
        <begin position="84"/>
        <end position="105"/>
    </location>
</feature>
<feature type="transmembrane region" description="Helical" evidence="8">
    <location>
        <begin position="147"/>
        <end position="166"/>
    </location>
</feature>
<dbReference type="InterPro" id="IPR036259">
    <property type="entry name" value="MFS_trans_sf"/>
</dbReference>
<evidence type="ECO:0000259" key="9">
    <source>
        <dbReference type="PROSITE" id="PS50850"/>
    </source>
</evidence>
<keyword evidence="3" id="KW-0813">Transport</keyword>
<dbReference type="AlphaFoldDB" id="A0A5B8RDT8"/>
<feature type="transmembrane region" description="Helical" evidence="8">
    <location>
        <begin position="231"/>
        <end position="250"/>
    </location>
</feature>
<evidence type="ECO:0000256" key="1">
    <source>
        <dbReference type="ARBA" id="ARBA00004651"/>
    </source>
</evidence>
<feature type="domain" description="Major facilitator superfamily (MFS) profile" evidence="9">
    <location>
        <begin position="1"/>
        <end position="380"/>
    </location>
</feature>
<feature type="transmembrane region" description="Helical" evidence="8">
    <location>
        <begin position="323"/>
        <end position="347"/>
    </location>
</feature>
<dbReference type="NCBIfam" id="TIGR00710">
    <property type="entry name" value="efflux_Bcr_CflA"/>
    <property type="match status" value="1"/>
</dbReference>
<dbReference type="GO" id="GO:1990961">
    <property type="term" value="P:xenobiotic detoxification by transmembrane export across the plasma membrane"/>
    <property type="evidence" value="ECO:0007669"/>
    <property type="project" value="InterPro"/>
</dbReference>
<evidence type="ECO:0000256" key="2">
    <source>
        <dbReference type="ARBA" id="ARBA00006236"/>
    </source>
</evidence>
<accession>A0A5B8RDT8</accession>
<feature type="transmembrane region" description="Helical" evidence="8">
    <location>
        <begin position="58"/>
        <end position="78"/>
    </location>
</feature>
<organism evidence="10">
    <name type="scientific">uncultured organism</name>
    <dbReference type="NCBI Taxonomy" id="155900"/>
    <lineage>
        <taxon>unclassified sequences</taxon>
        <taxon>environmental samples</taxon>
    </lineage>
</organism>
<dbReference type="GO" id="GO:0005886">
    <property type="term" value="C:plasma membrane"/>
    <property type="evidence" value="ECO:0007669"/>
    <property type="project" value="UniProtKB-SubCell"/>
</dbReference>
<feature type="transmembrane region" description="Helical" evidence="8">
    <location>
        <begin position="262"/>
        <end position="281"/>
    </location>
</feature>
<keyword evidence="4" id="KW-1003">Cell membrane</keyword>
<dbReference type="GO" id="GO:0015385">
    <property type="term" value="F:sodium:proton antiporter activity"/>
    <property type="evidence" value="ECO:0007669"/>
    <property type="project" value="TreeGrafter"/>
</dbReference>
<dbReference type="Gene3D" id="1.20.1720.10">
    <property type="entry name" value="Multidrug resistance protein D"/>
    <property type="match status" value="1"/>
</dbReference>
<evidence type="ECO:0000256" key="7">
    <source>
        <dbReference type="ARBA" id="ARBA00023136"/>
    </source>
</evidence>
<dbReference type="FunFam" id="1.20.1720.10:FF:000005">
    <property type="entry name" value="Bcr/CflA family efflux transporter"/>
    <property type="match status" value="1"/>
</dbReference>
<proteinExistence type="inferred from homology"/>
<gene>
    <name evidence="10" type="primary">bcr_3</name>
    <name evidence="10" type="ORF">KBTEX_03102</name>
</gene>
<dbReference type="Pfam" id="PF07690">
    <property type="entry name" value="MFS_1"/>
    <property type="match status" value="1"/>
</dbReference>
<feature type="transmembrane region" description="Helical" evidence="8">
    <location>
        <begin position="353"/>
        <end position="374"/>
    </location>
</feature>
<dbReference type="InterPro" id="IPR004812">
    <property type="entry name" value="Efflux_drug-R_Bcr/CmlA"/>
</dbReference>
<comment type="subcellular location">
    <subcellularLocation>
        <location evidence="1">Cell membrane</location>
        <topology evidence="1">Multi-pass membrane protein</topology>
    </subcellularLocation>
</comment>
<reference evidence="10" key="1">
    <citation type="submission" date="2019-06" db="EMBL/GenBank/DDBJ databases">
        <authorList>
            <person name="Murdoch R.W."/>
            <person name="Fathepure B."/>
        </authorList>
    </citation>
    <scope>NUCLEOTIDE SEQUENCE</scope>
</reference>
<dbReference type="CDD" id="cd17320">
    <property type="entry name" value="MFS_MdfA_MDR_like"/>
    <property type="match status" value="1"/>
</dbReference>
<dbReference type="PROSITE" id="PS50850">
    <property type="entry name" value="MFS"/>
    <property type="match status" value="1"/>
</dbReference>
<evidence type="ECO:0000256" key="3">
    <source>
        <dbReference type="ARBA" id="ARBA00022448"/>
    </source>
</evidence>
<dbReference type="InterPro" id="IPR011701">
    <property type="entry name" value="MFS"/>
</dbReference>
<evidence type="ECO:0000256" key="4">
    <source>
        <dbReference type="ARBA" id="ARBA00022475"/>
    </source>
</evidence>
<dbReference type="SUPFAM" id="SSF103473">
    <property type="entry name" value="MFS general substrate transporter"/>
    <property type="match status" value="1"/>
</dbReference>
<feature type="transmembrane region" description="Helical" evidence="8">
    <location>
        <begin position="117"/>
        <end position="141"/>
    </location>
</feature>
<dbReference type="EMBL" id="MN079168">
    <property type="protein sequence ID" value="QEA06761.1"/>
    <property type="molecule type" value="Genomic_DNA"/>
</dbReference>
<protein>
    <submittedName>
        <fullName evidence="10">Bicyclomycin resistance protein</fullName>
    </submittedName>
</protein>
<keyword evidence="6 8" id="KW-1133">Transmembrane helix</keyword>
<dbReference type="GO" id="GO:0042910">
    <property type="term" value="F:xenobiotic transmembrane transporter activity"/>
    <property type="evidence" value="ECO:0007669"/>
    <property type="project" value="InterPro"/>
</dbReference>
<evidence type="ECO:0000256" key="6">
    <source>
        <dbReference type="ARBA" id="ARBA00022989"/>
    </source>
</evidence>
<dbReference type="InterPro" id="IPR020846">
    <property type="entry name" value="MFS_dom"/>
</dbReference>
<feature type="transmembrane region" description="Helical" evidence="8">
    <location>
        <begin position="287"/>
        <end position="311"/>
    </location>
</feature>
<comment type="similarity">
    <text evidence="2">Belongs to the major facilitator superfamily. Bcr/CmlA family.</text>
</comment>
<keyword evidence="5 8" id="KW-0812">Transmembrane</keyword>
<dbReference type="PANTHER" id="PTHR23502">
    <property type="entry name" value="MAJOR FACILITATOR SUPERFAMILY"/>
    <property type="match status" value="1"/>
</dbReference>
<evidence type="ECO:0000256" key="8">
    <source>
        <dbReference type="SAM" id="Phobius"/>
    </source>
</evidence>
<keyword evidence="7 8" id="KW-0472">Membrane</keyword>
<dbReference type="PANTHER" id="PTHR23502:SF132">
    <property type="entry name" value="POLYAMINE TRANSPORTER 2-RELATED"/>
    <property type="match status" value="1"/>
</dbReference>
<feature type="transmembrane region" description="Helical" evidence="8">
    <location>
        <begin position="196"/>
        <end position="219"/>
    </location>
</feature>